<evidence type="ECO:0000256" key="1">
    <source>
        <dbReference type="SAM" id="Phobius"/>
    </source>
</evidence>
<keyword evidence="1" id="KW-0472">Membrane</keyword>
<evidence type="ECO:0000313" key="3">
    <source>
        <dbReference type="Proteomes" id="UP000253845"/>
    </source>
</evidence>
<dbReference type="EMBL" id="KZ851929">
    <property type="protein sequence ID" value="RDH17680.1"/>
    <property type="molecule type" value="Genomic_DNA"/>
</dbReference>
<dbReference type="Gene3D" id="3.90.550.50">
    <property type="match status" value="1"/>
</dbReference>
<organism evidence="2 3">
    <name type="scientific">Aspergillus niger ATCC 13496</name>
    <dbReference type="NCBI Taxonomy" id="1353008"/>
    <lineage>
        <taxon>Eukaryota</taxon>
        <taxon>Fungi</taxon>
        <taxon>Dikarya</taxon>
        <taxon>Ascomycota</taxon>
        <taxon>Pezizomycotina</taxon>
        <taxon>Eurotiomycetes</taxon>
        <taxon>Eurotiomycetidae</taxon>
        <taxon>Eurotiales</taxon>
        <taxon>Aspergillaceae</taxon>
        <taxon>Aspergillus</taxon>
        <taxon>Aspergillus subgen. Circumdati</taxon>
    </lineage>
</organism>
<dbReference type="Proteomes" id="UP000253845">
    <property type="component" value="Unassembled WGS sequence"/>
</dbReference>
<reference evidence="2 3" key="1">
    <citation type="submission" date="2018-07" db="EMBL/GenBank/DDBJ databases">
        <title>Section-level genome sequencing of Aspergillus section Nigri to investigate inter- and intra-species variation.</title>
        <authorList>
            <consortium name="DOE Joint Genome Institute"/>
            <person name="Vesth T.C."/>
            <person name="Nybo J.L."/>
            <person name="Theobald S."/>
            <person name="Frisvad J.C."/>
            <person name="Larsen T.O."/>
            <person name="Nielsen K.F."/>
            <person name="Hoof J.B."/>
            <person name="Brandl J."/>
            <person name="Salamov A."/>
            <person name="Riley R."/>
            <person name="Gladden J.M."/>
            <person name="Phatale P."/>
            <person name="Nielsen M.T."/>
            <person name="Lyhne E.K."/>
            <person name="Kogle M.E."/>
            <person name="Strasser K."/>
            <person name="McDonnell E."/>
            <person name="Barry K."/>
            <person name="Clum A."/>
            <person name="Chen C."/>
            <person name="Nolan M."/>
            <person name="Sandor L."/>
            <person name="Kuo A."/>
            <person name="Lipzen A."/>
            <person name="Hainaut M."/>
            <person name="Drula E."/>
            <person name="Tsang A."/>
            <person name="Magnuson J.K."/>
            <person name="Henrissat B."/>
            <person name="Wiebenga A."/>
            <person name="Simmons B.A."/>
            <person name="Makela M.R."/>
            <person name="De vries R.P."/>
            <person name="Grigoriev I.V."/>
            <person name="Mortensen U.H."/>
            <person name="Baker S.E."/>
            <person name="Andersen M.R."/>
        </authorList>
    </citation>
    <scope>NUCLEOTIDE SEQUENCE [LARGE SCALE GENOMIC DNA]</scope>
    <source>
        <strain evidence="2 3">ATCC 13496</strain>
    </source>
</reference>
<dbReference type="Pfam" id="PF04646">
    <property type="entry name" value="DUF604"/>
    <property type="match status" value="1"/>
</dbReference>
<gene>
    <name evidence="2" type="ORF">M747DRAFT_242627</name>
</gene>
<dbReference type="AlphaFoldDB" id="A0A370BTU0"/>
<name>A0A370BTU0_ASPNG</name>
<protein>
    <recommendedName>
        <fullName evidence="4">Glycosyltransferase family 31 protein</fullName>
    </recommendedName>
</protein>
<accession>A0A370BTU0</accession>
<proteinExistence type="predicted"/>
<dbReference type="PANTHER" id="PTHR10811">
    <property type="entry name" value="FRINGE-RELATED"/>
    <property type="match status" value="1"/>
</dbReference>
<sequence length="568" mass="63937">MAPPLHRRSWRQSRASALIFAAAFFSAGFILFFYSRPSYVAPIPDLETSPSLASPDDTNPCFVDLDLLRQYSSTATVQYARLEIAVTSTENFTGYTDTLSTRFPKFHTVRLDTEAPREDLSPEKCTATVTIEGPQPSAPPDASHIIFGLSTSTDRLIDSLDAFAHWAAGTNARILAVVDSGGRKKEAERRAQALGIRLTILQEDNERLDRYFYLVQYLYKHKDKSTQWVVMMDDDTFFPSMTRLVDRLATYDASMPQYVGAVTEDLQQMYSSGYMAYGGAGIFLTIPLLEQLQPWFDECYVFKGGGDHMLSQCIYKHTNTKLSWERDLFQLDLRGDASGFYEAGRAQPLSVHHWKSWFQADMVALSKASSICGEECLLHRWLLQDEWYLVNGFSVIKYSTVSDDPLAMEQTWNASQYTGPNPFTYSLGPLRRKDEKKISFRMRDVVQEKERVRQIYVHEVTPEELEVLEVEEAGKYVKLPSTSSSPRGTRPSHLIAPGQARSVNLPTCLVEVPAFASSRRAVMETNFSLISCIAFLWAATPPPASPTMNGSPQLLQVARFAGSNQKPM</sequence>
<evidence type="ECO:0008006" key="4">
    <source>
        <dbReference type="Google" id="ProtNLM"/>
    </source>
</evidence>
<evidence type="ECO:0000313" key="2">
    <source>
        <dbReference type="EMBL" id="RDH17680.1"/>
    </source>
</evidence>
<keyword evidence="1" id="KW-0812">Transmembrane</keyword>
<keyword evidence="1" id="KW-1133">Transmembrane helix</keyword>
<feature type="transmembrane region" description="Helical" evidence="1">
    <location>
        <begin position="15"/>
        <end position="34"/>
    </location>
</feature>
<dbReference type="VEuPathDB" id="FungiDB:M747DRAFT_242627"/>
<dbReference type="InterPro" id="IPR006740">
    <property type="entry name" value="DUF604"/>
</dbReference>